<dbReference type="Pfam" id="PF00852">
    <property type="entry name" value="Glyco_transf_10"/>
    <property type="match status" value="1"/>
</dbReference>
<name>A0A0G0MQF6_9BACT</name>
<proteinExistence type="inferred from homology"/>
<evidence type="ECO:0000256" key="3">
    <source>
        <dbReference type="ARBA" id="ARBA00022679"/>
    </source>
</evidence>
<dbReference type="SUPFAM" id="SSF53756">
    <property type="entry name" value="UDP-Glycosyltransferase/glycogen phosphorylase"/>
    <property type="match status" value="1"/>
</dbReference>
<accession>A0A0G0MQF6</accession>
<dbReference type="InterPro" id="IPR038577">
    <property type="entry name" value="GT10-like_C_sf"/>
</dbReference>
<gene>
    <name evidence="5" type="ORF">US96_C0002G0017</name>
</gene>
<sequence length="319" mass="37822">MHLVLKPFHGKIYQKNGIFSSYDKNIFYGIDKYLKKRGLNIVTADVTTPREADYYIFCDVPYPWEVKYWILLLKHLKKSILVCFESPIINPFSHLRFIQKLFKQVYSWEDSQNLPTNVIKFYIPQTNRDMNISPVKFTDKQFLVMINSFKSSHPFLNFLSRYKTDLYQERLRAIGFFESNLNNEFSLYGKGWPSGTYSSYRGYVKNKIRTLRMFKYSLCFENNPAPGYISEKIFDCFKAKCVPIYLGAPNIRDYIPESCFIDLRNFSNYQELLAFLKSISEANYERYLRSADKFLSNPKTIQTWFDPGFISKITKLKQI</sequence>
<protein>
    <submittedName>
        <fullName evidence="5">Fucosyltransferase</fullName>
    </submittedName>
</protein>
<dbReference type="InterPro" id="IPR001503">
    <property type="entry name" value="Glyco_trans_10"/>
</dbReference>
<dbReference type="InterPro" id="IPR055270">
    <property type="entry name" value="Glyco_tran_10_C"/>
</dbReference>
<keyword evidence="3 5" id="KW-0808">Transferase</keyword>
<comment type="similarity">
    <text evidence="1">Belongs to the glycosyltransferase 10 family.</text>
</comment>
<dbReference type="EMBL" id="LBUZ01000002">
    <property type="protein sequence ID" value="KKQ75904.1"/>
    <property type="molecule type" value="Genomic_DNA"/>
</dbReference>
<evidence type="ECO:0000313" key="6">
    <source>
        <dbReference type="Proteomes" id="UP000034181"/>
    </source>
</evidence>
<dbReference type="AlphaFoldDB" id="A0A0G0MQF6"/>
<evidence type="ECO:0000259" key="4">
    <source>
        <dbReference type="Pfam" id="PF00852"/>
    </source>
</evidence>
<dbReference type="PANTHER" id="PTHR11929">
    <property type="entry name" value="ALPHA- 1,3 -FUCOSYLTRANSFERASE"/>
    <property type="match status" value="1"/>
</dbReference>
<dbReference type="GO" id="GO:0016020">
    <property type="term" value="C:membrane"/>
    <property type="evidence" value="ECO:0007669"/>
    <property type="project" value="InterPro"/>
</dbReference>
<dbReference type="Gene3D" id="3.40.50.11660">
    <property type="entry name" value="Glycosyl transferase family 10, C-terminal domain"/>
    <property type="match status" value="1"/>
</dbReference>
<reference evidence="5 6" key="1">
    <citation type="journal article" date="2015" name="Nature">
        <title>rRNA introns, odd ribosomes, and small enigmatic genomes across a large radiation of phyla.</title>
        <authorList>
            <person name="Brown C.T."/>
            <person name="Hug L.A."/>
            <person name="Thomas B.C."/>
            <person name="Sharon I."/>
            <person name="Castelle C.J."/>
            <person name="Singh A."/>
            <person name="Wilkins M.J."/>
            <person name="Williams K.H."/>
            <person name="Banfield J.F."/>
        </authorList>
    </citation>
    <scope>NUCLEOTIDE SEQUENCE [LARGE SCALE GENOMIC DNA]</scope>
</reference>
<dbReference type="PANTHER" id="PTHR11929:SF194">
    <property type="entry name" value="ALPHA-(1,3)-FUCOSYLTRANSFERASE 10"/>
    <property type="match status" value="1"/>
</dbReference>
<keyword evidence="2 5" id="KW-0328">Glycosyltransferase</keyword>
<comment type="caution">
    <text evidence="5">The sequence shown here is derived from an EMBL/GenBank/DDBJ whole genome shotgun (WGS) entry which is preliminary data.</text>
</comment>
<evidence type="ECO:0000256" key="2">
    <source>
        <dbReference type="ARBA" id="ARBA00022676"/>
    </source>
</evidence>
<feature type="domain" description="Fucosyltransferase C-terminal" evidence="4">
    <location>
        <begin position="201"/>
        <end position="290"/>
    </location>
</feature>
<evidence type="ECO:0000256" key="1">
    <source>
        <dbReference type="ARBA" id="ARBA00008919"/>
    </source>
</evidence>
<dbReference type="GO" id="GO:0046920">
    <property type="term" value="F:alpha-(1-&gt;3)-fucosyltransferase activity"/>
    <property type="evidence" value="ECO:0007669"/>
    <property type="project" value="TreeGrafter"/>
</dbReference>
<organism evidence="5 6">
    <name type="scientific">Candidatus Woesebacteria bacterium GW2011_GWB1_38_5b</name>
    <dbReference type="NCBI Taxonomy" id="1618569"/>
    <lineage>
        <taxon>Bacteria</taxon>
        <taxon>Candidatus Woeseibacteriota</taxon>
    </lineage>
</organism>
<evidence type="ECO:0000313" key="5">
    <source>
        <dbReference type="EMBL" id="KKQ75904.1"/>
    </source>
</evidence>
<dbReference type="Proteomes" id="UP000034181">
    <property type="component" value="Unassembled WGS sequence"/>
</dbReference>